<dbReference type="PANTHER" id="PTHR33116">
    <property type="entry name" value="REVERSE TRANSCRIPTASE ZINC-BINDING DOMAIN-CONTAINING PROTEIN-RELATED-RELATED"/>
    <property type="match status" value="1"/>
</dbReference>
<feature type="region of interest" description="Disordered" evidence="1">
    <location>
        <begin position="385"/>
        <end position="433"/>
    </location>
</feature>
<name>A0A2N9FLX0_FAGSY</name>
<dbReference type="Pfam" id="PF00078">
    <property type="entry name" value="RVT_1"/>
    <property type="match status" value="1"/>
</dbReference>
<feature type="domain" description="Reverse transcriptase" evidence="2">
    <location>
        <begin position="1460"/>
        <end position="1535"/>
    </location>
</feature>
<evidence type="ECO:0000259" key="2">
    <source>
        <dbReference type="Pfam" id="PF00078"/>
    </source>
</evidence>
<feature type="compositionally biased region" description="Polar residues" evidence="1">
    <location>
        <begin position="391"/>
        <end position="406"/>
    </location>
</feature>
<feature type="region of interest" description="Disordered" evidence="1">
    <location>
        <begin position="34"/>
        <end position="54"/>
    </location>
</feature>
<evidence type="ECO:0008006" key="5">
    <source>
        <dbReference type="Google" id="ProtNLM"/>
    </source>
</evidence>
<dbReference type="Gene3D" id="3.60.10.10">
    <property type="entry name" value="Endonuclease/exonuclease/phosphatase"/>
    <property type="match status" value="2"/>
</dbReference>
<dbReference type="InterPro" id="IPR000477">
    <property type="entry name" value="RT_dom"/>
</dbReference>
<feature type="domain" description="Reverse transcriptase zinc-binding" evidence="3">
    <location>
        <begin position="2625"/>
        <end position="2709"/>
    </location>
</feature>
<dbReference type="InterPro" id="IPR036691">
    <property type="entry name" value="Endo/exonu/phosph_ase_sf"/>
</dbReference>
<feature type="region of interest" description="Disordered" evidence="1">
    <location>
        <begin position="96"/>
        <end position="153"/>
    </location>
</feature>
<evidence type="ECO:0000259" key="3">
    <source>
        <dbReference type="Pfam" id="PF13966"/>
    </source>
</evidence>
<accession>A0A2N9FLX0</accession>
<evidence type="ECO:0000256" key="1">
    <source>
        <dbReference type="SAM" id="MobiDB-lite"/>
    </source>
</evidence>
<feature type="compositionally biased region" description="Low complexity" evidence="1">
    <location>
        <begin position="1768"/>
        <end position="1780"/>
    </location>
</feature>
<gene>
    <name evidence="4" type="ORF">FSB_LOCUS19659</name>
</gene>
<dbReference type="EMBL" id="OIVN01001252">
    <property type="protein sequence ID" value="SPC91777.1"/>
    <property type="molecule type" value="Genomic_DNA"/>
</dbReference>
<feature type="region of interest" description="Disordered" evidence="1">
    <location>
        <begin position="742"/>
        <end position="765"/>
    </location>
</feature>
<feature type="region of interest" description="Disordered" evidence="1">
    <location>
        <begin position="1767"/>
        <end position="1789"/>
    </location>
</feature>
<dbReference type="SUPFAM" id="SSF56219">
    <property type="entry name" value="DNase I-like"/>
    <property type="match status" value="2"/>
</dbReference>
<protein>
    <recommendedName>
        <fullName evidence="5">Reverse transcriptase domain-containing protein</fullName>
    </recommendedName>
</protein>
<dbReference type="Pfam" id="PF13966">
    <property type="entry name" value="zf-RVT"/>
    <property type="match status" value="1"/>
</dbReference>
<reference evidence="4" key="1">
    <citation type="submission" date="2018-02" db="EMBL/GenBank/DDBJ databases">
        <authorList>
            <person name="Cohen D.B."/>
            <person name="Kent A.D."/>
        </authorList>
    </citation>
    <scope>NUCLEOTIDE SEQUENCE</scope>
</reference>
<dbReference type="PANTHER" id="PTHR33116:SF78">
    <property type="entry name" value="OS12G0587133 PROTEIN"/>
    <property type="match status" value="1"/>
</dbReference>
<organism evidence="4">
    <name type="scientific">Fagus sylvatica</name>
    <name type="common">Beechnut</name>
    <dbReference type="NCBI Taxonomy" id="28930"/>
    <lineage>
        <taxon>Eukaryota</taxon>
        <taxon>Viridiplantae</taxon>
        <taxon>Streptophyta</taxon>
        <taxon>Embryophyta</taxon>
        <taxon>Tracheophyta</taxon>
        <taxon>Spermatophyta</taxon>
        <taxon>Magnoliopsida</taxon>
        <taxon>eudicotyledons</taxon>
        <taxon>Gunneridae</taxon>
        <taxon>Pentapetalae</taxon>
        <taxon>rosids</taxon>
        <taxon>fabids</taxon>
        <taxon>Fagales</taxon>
        <taxon>Fagaceae</taxon>
        <taxon>Fagus</taxon>
    </lineage>
</organism>
<dbReference type="CDD" id="cd01650">
    <property type="entry name" value="RT_nLTR_like"/>
    <property type="match status" value="1"/>
</dbReference>
<dbReference type="InterPro" id="IPR026960">
    <property type="entry name" value="RVT-Znf"/>
</dbReference>
<evidence type="ECO:0000313" key="4">
    <source>
        <dbReference type="EMBL" id="SPC91777.1"/>
    </source>
</evidence>
<sequence length="2736" mass="308105">MLGVNGHQNRFIRVNQSSHKMTWSKYVENEMSSAAPLPHPYPPQPPPPPSLLTHPYPLPGPPPASIPNFYGNPALLSPQYPYLHHHGPSFGWFAPPTPAMPTTSQQLPTPPHPHSQPTLRSQPPFHPTHEPITQPKHTPTMPKIAQPPKFQTHPPPYTRIENKMFSISVGAGGGNQFPLSITRNKFGKVMGKIWLGHSDMDWLRVCVDTVVSSGDGEFFRQCRTGYKSIHVTRRANANGKFLEVSEYHSGSRQGALRIPAGETKSGWVDFGQLCKTFWDPNHQTTAATNGGNQRRVVNVDMGTRMAREGNLPKISHANQNPTQHVTAAMNSALSAIQTNLTGVNSFINLEIKLELGIKLDGFGRPASSRSMKVWKPKLDPMGQPVLIKPNVYNSGHTQAEGSSSTGRDPCVVDRTGPTPPNSSAETNETDGGDLSHLSLAVEPRVEILAPLSGEGVEWLWGSSSAWMLELRDGRRVSIPLSLLRSPASLDCRGGSSGGRAISSRRGWGEEGSLLCWGNENSPLEVAPLAMAGPCSDAATVKIDREVCTHSLSQDTGMAFTPSDWVSETLIAFGIVMGASFEGHEEQIMSILQDIENRRNQQGVEKVKGAKTGGKGSRELRNLISNINYDGGSARKRGTTRDKGTWFMLGNARRRRGKTKPGETEKAKDITKVNRVNADTAVEGMVESNPGETVTAQSKDVTWADKGNTKAVKQWVPRAKHGEQKVGPDAVVGTSFYWATQENTRSGDGPWSTYEVGESSGPTKQHNEREVGFLNGDGPKVVHNGPNKEPLVSLPNVVDIGPNRETFVSLPNLTSQESRTSLTGRGHYQLSVDWDLVEAFIPTNRGMVSEVPVRIAVDFLPQRSFRLLDREKNSSPMDRYEEGAQCDTEQELLDLADNTCMILASSMEDKEVLDVSPLRTNYGEITQGFESEAMRLFEAIERRWRQNGGTGADEKEPTQKSRKGLRELHNLECLVNYESSQKVGGGRRFRGAVESEGAFGGTLIMWDRRVVEVQNCVKGQYTISCRFKNIQDQREWAYSGVYGPNVDANRGILWEELTGVHSWWGVPWCIGGNFKVVRFPSEKLRAGRHTRAMQDFSDFIFELGLVDFPLLEGQFTWSNNQDPPSKSRIDRFLVSTDWEEQFSKLTQKALPRCISDHCPIMLECGNFNGGKSYFKFENMWLQHQDFVGNVRNWWGGYDFSGKSQLHSGECLMGKKIRALLTAEEKAYRVSTQTELEQTLLLDEVAWRQKSRVKRLKEGDKNTKFFQRTANAHRRNNQIESMKHGDQHWKEAWRPVLGGVEFNSIDSAEALQLEGPFSEEEVVTALNQMSGEKASGPDGYTIAFYKHCWDIVKIEVLNSLQEFHDHESIKRSLNATFVVLIPKKAGASDVKDFRPICLIGSVYKILANRLKLVLGAILSPTQNAFIQGREITESVLIANECLDSRIKSGIPGLLCKLDVEKATRGIRQGDSLSPLLFVLVMEALTRLMDKAVYEQLLEGFAVNTHNRLDLKISHLLFADDTLIMCGADRDQLLHLKGVLMCFEAVIGGRITTLPMKYLGLPLGARYKSKEIWNPILEKMERRLAEWKRLYLSKGGRLTLIKSTLSSLPTYFLSLFPIPSSVAKRIKKIQRDFLWGGIGEEFKYHLVNWRTVCTPIPMGGLGIRQTIPFNQALMGMLFGVSGKYGVEKGDCKEEREGRFATENNAFWRGERRLSVLEDKQGVPHLEGSGIKQPAINPSHKEKHNEVEELNCWPPLSFEGQLEGIFMRKVPRQQGQQAQPQRPSQAREPKLHGKGVVVKRSTRPEANKDNWEQHIFCIMGIHWILNQQVMPLTPKTQHQGGEHQQDISSFKMLMVIDEGMKTHPIGHNKITTLRTRSVVNQSEWVFSSVYGPQTDKERFPPEKLRGHSFTQAMQGFSDFISSCGLVDPPLEGGQFTWSNSREEEAMSRIDRFLYTAAWEDQFPSITQRRLPRVLSDHFPLVLECGQLHQGKRPFRFENMWFKAEGFRDHVRQWWGSYQFHGSPSHVLANKLKTLKADLKKWNVESFGNVIVKQNQLWHELAELDRVAEERSLSGDERRHKTLVVEELEKMALLEEISWWQKSRAIWLKEGDKNTKFFHRLANSHHRYNSISSLLINGEMSTDQNSIADNITHFYTNLYSGEVGWRPKLDGIEFSMIPHDEALWLERPFDEEEVGGVLKAFNGDKAPPGWGTFATSLNATFLTLIPKKAEAMEVKDFRPISLVGGMYKIIAKVLANRLWVVLNKLGAKTRGSPFSAPICSYYGGLEQTNGPRYSREVLVRFLGGYGWGKPAHDFEVVSGLWVNLQKLEMVPVGDVPNLEALVDVLGCKLSALPMTYLGLPLGAKFNSKMIWNTIIEKMERRLGGWKRMYLSKGGKLTLLKSTLSNLPTYFLSLFHIPSDVAYRIEKIQRDFLWNGLGDQPKFHLVNWSKVCEPIQNGGLGVKNLRLFNQSLLGKWLWRYGKEKEAFWRQVVAVKHGDLWGGWCSKLPQGSYGVGLWKGIRRGWDRFSSFVSFSVGNGERVKFWSDLWCGDSSLKEAFPALYSIASNKEAAVAEYMQFSHGNLSWEVEFVGNLQDWELDSLVSFLARLYSVSINDSGLDQMCWQRDSKSEFSVHSYYRCLHVPITVQFPWKGVWKSKAPPRVAFFLWTAVWGKILTNDNLRKRRVVLVDWCCLCKNAGESSDHIFLHCTLAKHLWDSASCHLEDYSSLLVVVCLARAESSDV</sequence>
<proteinExistence type="predicted"/>
<feature type="compositionally biased region" description="Pro residues" evidence="1">
    <location>
        <begin position="37"/>
        <end position="54"/>
    </location>
</feature>